<dbReference type="STRING" id="1549858.MC45_16130"/>
<accession>A0A097EJA3</accession>
<dbReference type="RefSeq" id="WP_038665347.1">
    <property type="nucleotide sequence ID" value="NZ_CP009571.1"/>
</dbReference>
<dbReference type="AlphaFoldDB" id="A0A097EJA3"/>
<keyword evidence="1" id="KW-1133">Transmembrane helix</keyword>
<keyword evidence="1" id="KW-0812">Transmembrane</keyword>
<proteinExistence type="predicted"/>
<dbReference type="eggNOG" id="ENOG5032Y7B">
    <property type="taxonomic scope" value="Bacteria"/>
</dbReference>
<dbReference type="Proteomes" id="UP000033200">
    <property type="component" value="Chromosome"/>
</dbReference>
<feature type="transmembrane region" description="Helical" evidence="1">
    <location>
        <begin position="25"/>
        <end position="43"/>
    </location>
</feature>
<dbReference type="KEGG" id="stax:MC45_16130"/>
<evidence type="ECO:0000313" key="3">
    <source>
        <dbReference type="Proteomes" id="UP000033200"/>
    </source>
</evidence>
<protein>
    <submittedName>
        <fullName evidence="2">Cobalt transporter</fullName>
    </submittedName>
</protein>
<name>A0A097EJA3_9SPHN</name>
<keyword evidence="3" id="KW-1185">Reference proteome</keyword>
<evidence type="ECO:0000256" key="1">
    <source>
        <dbReference type="SAM" id="Phobius"/>
    </source>
</evidence>
<organism evidence="2 3">
    <name type="scientific">Sphingomonas taxi</name>
    <dbReference type="NCBI Taxonomy" id="1549858"/>
    <lineage>
        <taxon>Bacteria</taxon>
        <taxon>Pseudomonadati</taxon>
        <taxon>Pseudomonadota</taxon>
        <taxon>Alphaproteobacteria</taxon>
        <taxon>Sphingomonadales</taxon>
        <taxon>Sphingomonadaceae</taxon>
        <taxon>Sphingomonas</taxon>
    </lineage>
</organism>
<evidence type="ECO:0000313" key="2">
    <source>
        <dbReference type="EMBL" id="AIT07642.1"/>
    </source>
</evidence>
<sequence>MSGTTAAFDDAFLPVGTTHIPLADIAPWAVFAAIVALILLYFVSTEQGAFALFDGMYVHEYVHDGRHLLGFPCH</sequence>
<keyword evidence="1" id="KW-0472">Membrane</keyword>
<dbReference type="HOGENOM" id="CLU_168228_0_0_5"/>
<gene>
    <name evidence="2" type="ORF">MC45_16130</name>
</gene>
<dbReference type="Pfam" id="PF09489">
    <property type="entry name" value="CbtB"/>
    <property type="match status" value="1"/>
</dbReference>
<dbReference type="InterPro" id="IPR012667">
    <property type="entry name" value="CbtB_put"/>
</dbReference>
<reference evidence="2 3" key="1">
    <citation type="submission" date="2014-09" db="EMBL/GenBank/DDBJ databases">
        <title>Using Illumina technology Improving SMRT sequencing Genome Assembly by RASTools.</title>
        <authorList>
            <person name="Zhou Y."/>
            <person name="Ma T."/>
            <person name="Liu T."/>
        </authorList>
    </citation>
    <scope>NUCLEOTIDE SEQUENCE [LARGE SCALE GENOMIC DNA]</scope>
    <source>
        <strain evidence="2 3">ATCC 55669</strain>
    </source>
</reference>
<dbReference type="EMBL" id="CP009571">
    <property type="protein sequence ID" value="AIT07642.1"/>
    <property type="molecule type" value="Genomic_DNA"/>
</dbReference>